<keyword evidence="1" id="KW-0378">Hydrolase</keyword>
<dbReference type="PANTHER" id="PTHR11247:SF8">
    <property type="entry name" value="PALMITOYL-PROTEIN THIOESTERASE 1"/>
    <property type="match status" value="1"/>
</dbReference>
<evidence type="ECO:0000313" key="3">
    <source>
        <dbReference type="EMBL" id="CAL6107293.1"/>
    </source>
</evidence>
<organism evidence="2">
    <name type="scientific">Hexamita inflata</name>
    <dbReference type="NCBI Taxonomy" id="28002"/>
    <lineage>
        <taxon>Eukaryota</taxon>
        <taxon>Metamonada</taxon>
        <taxon>Diplomonadida</taxon>
        <taxon>Hexamitidae</taxon>
        <taxon>Hexamitinae</taxon>
        <taxon>Hexamita</taxon>
    </lineage>
</organism>
<comment type="caution">
    <text evidence="2">The sequence shown here is derived from an EMBL/GenBank/DDBJ whole genome shotgun (WGS) entry which is preliminary data.</text>
</comment>
<gene>
    <name evidence="2" type="ORF">HINF_LOCUS13749</name>
    <name evidence="3" type="ORF">HINF_LOCUS74423</name>
</gene>
<reference evidence="3 4" key="2">
    <citation type="submission" date="2024-07" db="EMBL/GenBank/DDBJ databases">
        <authorList>
            <person name="Akdeniz Z."/>
        </authorList>
    </citation>
    <scope>NUCLEOTIDE SEQUENCE [LARGE SCALE GENOMIC DNA]</scope>
</reference>
<accession>A0AA86NWL4</accession>
<dbReference type="PANTHER" id="PTHR11247">
    <property type="entry name" value="PALMITOYL-PROTEIN THIOESTERASE/DOLICHYLDIPHOSPHATASE 1"/>
    <property type="match status" value="1"/>
</dbReference>
<dbReference type="Gene3D" id="3.40.50.1820">
    <property type="entry name" value="alpha/beta hydrolase"/>
    <property type="match status" value="1"/>
</dbReference>
<dbReference type="EMBL" id="CATOUU010000361">
    <property type="protein sequence ID" value="CAI9926104.1"/>
    <property type="molecule type" value="Genomic_DNA"/>
</dbReference>
<dbReference type="Pfam" id="PF02089">
    <property type="entry name" value="Palm_thioest"/>
    <property type="match status" value="1"/>
</dbReference>
<dbReference type="SUPFAM" id="SSF53474">
    <property type="entry name" value="alpha/beta-Hydrolases"/>
    <property type="match status" value="1"/>
</dbReference>
<reference evidence="2" key="1">
    <citation type="submission" date="2023-06" db="EMBL/GenBank/DDBJ databases">
        <authorList>
            <person name="Kurt Z."/>
        </authorList>
    </citation>
    <scope>NUCLEOTIDE SEQUENCE</scope>
</reference>
<dbReference type="Proteomes" id="UP001642409">
    <property type="component" value="Unassembled WGS sequence"/>
</dbReference>
<dbReference type="AlphaFoldDB" id="A0AA86NWL4"/>
<evidence type="ECO:0000313" key="4">
    <source>
        <dbReference type="Proteomes" id="UP001642409"/>
    </source>
</evidence>
<dbReference type="GO" id="GO:0005764">
    <property type="term" value="C:lysosome"/>
    <property type="evidence" value="ECO:0007669"/>
    <property type="project" value="TreeGrafter"/>
</dbReference>
<protein>
    <submittedName>
        <fullName evidence="2">Palmitoyl-protein thioesterase</fullName>
    </submittedName>
    <submittedName>
        <fullName evidence="3">Palmitoyl-protein_thioesterase</fullName>
    </submittedName>
</protein>
<evidence type="ECO:0000256" key="1">
    <source>
        <dbReference type="ARBA" id="ARBA00022801"/>
    </source>
</evidence>
<dbReference type="EMBL" id="CAXDID020000633">
    <property type="protein sequence ID" value="CAL6107293.1"/>
    <property type="molecule type" value="Genomic_DNA"/>
</dbReference>
<keyword evidence="4" id="KW-1185">Reference proteome</keyword>
<sequence length="282" mass="32295">MISIFVLSQPPIVFLHGFNSNASLMDLAVNITKQQIPGVYAVSCEIGNGVPDSIFTDLFWQLEQFKICIMNDPHLQNGFIGVGHSMGAYLMRGYLQNRTSDLPRMIRFISVAGPMAGEFCGIKSSCNELWDAMKLMDSAELAYSNFVQKHFSLSNFWRDPYEPRAFIEAKTHLSYLDNEVEHNELFKENFCSAELIVLFGSQNDGIIVPYQSSFFGQYENGDDGQVSDMQDRDVYKYDKFGLKTMHQQGKLIMVETSYKHTEYFHSVKFLSVELIKWIKTDE</sequence>
<dbReference type="GO" id="GO:0016790">
    <property type="term" value="F:thiolester hydrolase activity"/>
    <property type="evidence" value="ECO:0007669"/>
    <property type="project" value="TreeGrafter"/>
</dbReference>
<name>A0AA86NWL4_9EUKA</name>
<dbReference type="InterPro" id="IPR029058">
    <property type="entry name" value="AB_hydrolase_fold"/>
</dbReference>
<proteinExistence type="predicted"/>
<evidence type="ECO:0000313" key="2">
    <source>
        <dbReference type="EMBL" id="CAI9926104.1"/>
    </source>
</evidence>